<dbReference type="Gene3D" id="3.40.1190.10">
    <property type="entry name" value="Mur-like, catalytic domain"/>
    <property type="match status" value="1"/>
</dbReference>
<name>A0A3N4GCL2_9LACT</name>
<evidence type="ECO:0000313" key="14">
    <source>
        <dbReference type="EMBL" id="RPA60502.1"/>
    </source>
</evidence>
<dbReference type="InterPro" id="IPR001645">
    <property type="entry name" value="Folylpolyglutamate_synth"/>
</dbReference>
<keyword evidence="6 11" id="KW-0547">Nucleotide-binding</keyword>
<evidence type="ECO:0000259" key="13">
    <source>
        <dbReference type="Pfam" id="PF08245"/>
    </source>
</evidence>
<dbReference type="FunFam" id="3.40.1190.10:FF:000011">
    <property type="entry name" value="Folylpolyglutamate synthase/dihydrofolate synthase"/>
    <property type="match status" value="1"/>
</dbReference>
<reference evidence="14 15" key="1">
    <citation type="submission" date="2018-11" db="EMBL/GenBank/DDBJ databases">
        <title>Aerococcus sp. SJQ22, whole genome shotgun sequence.</title>
        <authorList>
            <person name="Sun L."/>
            <person name="Gao X."/>
            <person name="Chen W."/>
            <person name="Huang K."/>
        </authorList>
    </citation>
    <scope>NUCLEOTIDE SEQUENCE [LARGE SCALE GENOMIC DNA]</scope>
    <source>
        <strain evidence="14 15">SJQ22</strain>
    </source>
</reference>
<protein>
    <recommendedName>
        <fullName evidence="3">tetrahydrofolate synthase</fullName>
        <ecNumber evidence="3">6.3.2.17</ecNumber>
    </recommendedName>
    <alternativeName>
        <fullName evidence="9">Tetrahydrofolylpolyglutamate synthase</fullName>
    </alternativeName>
</protein>
<organism evidence="14 15">
    <name type="scientific">Aerococcus agrisoli</name>
    <dbReference type="NCBI Taxonomy" id="2487350"/>
    <lineage>
        <taxon>Bacteria</taxon>
        <taxon>Bacillati</taxon>
        <taxon>Bacillota</taxon>
        <taxon>Bacilli</taxon>
        <taxon>Lactobacillales</taxon>
        <taxon>Aerococcaceae</taxon>
        <taxon>Aerococcus</taxon>
    </lineage>
</organism>
<dbReference type="InterPro" id="IPR013221">
    <property type="entry name" value="Mur_ligase_cen"/>
</dbReference>
<dbReference type="GO" id="GO:0005737">
    <property type="term" value="C:cytoplasm"/>
    <property type="evidence" value="ECO:0007669"/>
    <property type="project" value="TreeGrafter"/>
</dbReference>
<feature type="domain" description="Mur ligase C-terminal" evidence="12">
    <location>
        <begin position="289"/>
        <end position="411"/>
    </location>
</feature>
<dbReference type="GO" id="GO:0046872">
    <property type="term" value="F:metal ion binding"/>
    <property type="evidence" value="ECO:0007669"/>
    <property type="project" value="UniProtKB-KW"/>
</dbReference>
<evidence type="ECO:0000256" key="5">
    <source>
        <dbReference type="ARBA" id="ARBA00022723"/>
    </source>
</evidence>
<sequence length="424" mass="45846">MQYEDLSAKLPLQEAGKMVLGLESVRQLMGHFDHPENSLPTIHIAGTNGKGSTAKMTATILQAAGYKVGLYTSPSLVDFNERIQINGVNVSDDQLMAQVDRMNQALGPDELYTEFEIFTGLAWLVFQAEKVDFVVLEVGLGGRLDATNIVEKPLVTAITKVALDHQHILGDTLAEIAGEKAGIIKAHVPLILYPQAPEAEAAILAQATTMAAPVTKVDSADISNLGETADGYQAFAYKVENYQLSLMAPYQINNAALALEIITKLEDQGIVIGEQAKKDGLAKTTWPARFERVAQSPDIIIDGSHNMDGITSLTEAIEKYYPSRVGQKRIAILGMLADKDVAHAVETVVPLFDKIITLTPHSHRALPASELAAMLQANGGHASVANSDTEALEMAQACLNDQDMLCIFGSFYFVGYLRKQILQG</sequence>
<dbReference type="SUPFAM" id="SSF53623">
    <property type="entry name" value="MurD-like peptide ligases, catalytic domain"/>
    <property type="match status" value="1"/>
</dbReference>
<dbReference type="InterPro" id="IPR036565">
    <property type="entry name" value="Mur-like_cat_sf"/>
</dbReference>
<comment type="cofactor">
    <cofactor evidence="1">
        <name>Mg(2+)</name>
        <dbReference type="ChEBI" id="CHEBI:18420"/>
    </cofactor>
</comment>
<dbReference type="GO" id="GO:0008841">
    <property type="term" value="F:dihydrofolate synthase activity"/>
    <property type="evidence" value="ECO:0007669"/>
    <property type="project" value="TreeGrafter"/>
</dbReference>
<evidence type="ECO:0000256" key="10">
    <source>
        <dbReference type="ARBA" id="ARBA00047493"/>
    </source>
</evidence>
<keyword evidence="7 11" id="KW-0067">ATP-binding</keyword>
<evidence type="ECO:0000256" key="4">
    <source>
        <dbReference type="ARBA" id="ARBA00022598"/>
    </source>
</evidence>
<evidence type="ECO:0000256" key="7">
    <source>
        <dbReference type="ARBA" id="ARBA00022840"/>
    </source>
</evidence>
<dbReference type="Pfam" id="PF08245">
    <property type="entry name" value="Mur_ligase_M"/>
    <property type="match status" value="1"/>
</dbReference>
<evidence type="ECO:0000256" key="1">
    <source>
        <dbReference type="ARBA" id="ARBA00001946"/>
    </source>
</evidence>
<dbReference type="Gene3D" id="3.90.190.20">
    <property type="entry name" value="Mur ligase, C-terminal domain"/>
    <property type="match status" value="1"/>
</dbReference>
<evidence type="ECO:0000256" key="11">
    <source>
        <dbReference type="PIRNR" id="PIRNR001563"/>
    </source>
</evidence>
<dbReference type="AlphaFoldDB" id="A0A3N4GCL2"/>
<evidence type="ECO:0000313" key="15">
    <source>
        <dbReference type="Proteomes" id="UP000273977"/>
    </source>
</evidence>
<accession>A0A3N4GCL2</accession>
<dbReference type="PROSITE" id="PS01012">
    <property type="entry name" value="FOLYLPOLYGLU_SYNT_2"/>
    <property type="match status" value="1"/>
</dbReference>
<gene>
    <name evidence="14" type="ORF">EF384_05330</name>
</gene>
<dbReference type="Pfam" id="PF02875">
    <property type="entry name" value="Mur_ligase_C"/>
    <property type="match status" value="1"/>
</dbReference>
<dbReference type="PIRSF" id="PIRSF001563">
    <property type="entry name" value="Folylpolyglu_synth"/>
    <property type="match status" value="1"/>
</dbReference>
<evidence type="ECO:0000256" key="8">
    <source>
        <dbReference type="ARBA" id="ARBA00022842"/>
    </source>
</evidence>
<comment type="catalytic activity">
    <reaction evidence="10">
        <text>(6S)-5,6,7,8-tetrahydrofolyl-(gamma-L-Glu)(n) + L-glutamate + ATP = (6S)-5,6,7,8-tetrahydrofolyl-(gamma-L-Glu)(n+1) + ADP + phosphate + H(+)</text>
        <dbReference type="Rhea" id="RHEA:10580"/>
        <dbReference type="Rhea" id="RHEA-COMP:14738"/>
        <dbReference type="Rhea" id="RHEA-COMP:14740"/>
        <dbReference type="ChEBI" id="CHEBI:15378"/>
        <dbReference type="ChEBI" id="CHEBI:29985"/>
        <dbReference type="ChEBI" id="CHEBI:30616"/>
        <dbReference type="ChEBI" id="CHEBI:43474"/>
        <dbReference type="ChEBI" id="CHEBI:141005"/>
        <dbReference type="ChEBI" id="CHEBI:456216"/>
        <dbReference type="EC" id="6.3.2.17"/>
    </reaction>
</comment>
<comment type="caution">
    <text evidence="14">The sequence shown here is derived from an EMBL/GenBank/DDBJ whole genome shotgun (WGS) entry which is preliminary data.</text>
</comment>
<keyword evidence="8" id="KW-0460">Magnesium</keyword>
<dbReference type="EMBL" id="RKMG01000014">
    <property type="protein sequence ID" value="RPA60502.1"/>
    <property type="molecule type" value="Genomic_DNA"/>
</dbReference>
<dbReference type="NCBIfam" id="TIGR01499">
    <property type="entry name" value="folC"/>
    <property type="match status" value="1"/>
</dbReference>
<dbReference type="RefSeq" id="WP_123779989.1">
    <property type="nucleotide sequence ID" value="NZ_RKMG01000014.1"/>
</dbReference>
<evidence type="ECO:0000256" key="9">
    <source>
        <dbReference type="ARBA" id="ARBA00030592"/>
    </source>
</evidence>
<dbReference type="PANTHER" id="PTHR11136">
    <property type="entry name" value="FOLYLPOLYGLUTAMATE SYNTHASE-RELATED"/>
    <property type="match status" value="1"/>
</dbReference>
<dbReference type="EC" id="6.3.2.17" evidence="3"/>
<keyword evidence="15" id="KW-1185">Reference proteome</keyword>
<evidence type="ECO:0000256" key="2">
    <source>
        <dbReference type="ARBA" id="ARBA00008276"/>
    </source>
</evidence>
<comment type="similarity">
    <text evidence="2 11">Belongs to the folylpolyglutamate synthase family.</text>
</comment>
<keyword evidence="5" id="KW-0479">Metal-binding</keyword>
<feature type="domain" description="Mur ligase central" evidence="13">
    <location>
        <begin position="44"/>
        <end position="259"/>
    </location>
</feature>
<dbReference type="InterPro" id="IPR036615">
    <property type="entry name" value="Mur_ligase_C_dom_sf"/>
</dbReference>
<dbReference type="PROSITE" id="PS01011">
    <property type="entry name" value="FOLYLPOLYGLU_SYNT_1"/>
    <property type="match status" value="1"/>
</dbReference>
<dbReference type="Proteomes" id="UP000273977">
    <property type="component" value="Unassembled WGS sequence"/>
</dbReference>
<keyword evidence="4 11" id="KW-0436">Ligase</keyword>
<evidence type="ECO:0000256" key="3">
    <source>
        <dbReference type="ARBA" id="ARBA00013025"/>
    </source>
</evidence>
<dbReference type="OrthoDB" id="9809356at2"/>
<dbReference type="PANTHER" id="PTHR11136:SF0">
    <property type="entry name" value="DIHYDROFOLATE SYNTHETASE-RELATED"/>
    <property type="match status" value="1"/>
</dbReference>
<dbReference type="InterPro" id="IPR004101">
    <property type="entry name" value="Mur_ligase_C"/>
</dbReference>
<dbReference type="GO" id="GO:0005524">
    <property type="term" value="F:ATP binding"/>
    <property type="evidence" value="ECO:0007669"/>
    <property type="project" value="UniProtKB-KW"/>
</dbReference>
<dbReference type="InterPro" id="IPR018109">
    <property type="entry name" value="Folylpolyglutamate_synth_CS"/>
</dbReference>
<dbReference type="SUPFAM" id="SSF53244">
    <property type="entry name" value="MurD-like peptide ligases, peptide-binding domain"/>
    <property type="match status" value="1"/>
</dbReference>
<dbReference type="GO" id="GO:0004326">
    <property type="term" value="F:tetrahydrofolylpolyglutamate synthase activity"/>
    <property type="evidence" value="ECO:0007669"/>
    <property type="project" value="UniProtKB-EC"/>
</dbReference>
<evidence type="ECO:0000256" key="6">
    <source>
        <dbReference type="ARBA" id="ARBA00022741"/>
    </source>
</evidence>
<evidence type="ECO:0000259" key="12">
    <source>
        <dbReference type="Pfam" id="PF02875"/>
    </source>
</evidence>
<proteinExistence type="inferred from homology"/>